<evidence type="ECO:0000313" key="1">
    <source>
        <dbReference type="EMBL" id="SDO86829.1"/>
    </source>
</evidence>
<proteinExistence type="predicted"/>
<reference evidence="1 2" key="1">
    <citation type="submission" date="2016-10" db="EMBL/GenBank/DDBJ databases">
        <authorList>
            <person name="de Groot N.N."/>
        </authorList>
    </citation>
    <scope>NUCLEOTIDE SEQUENCE [LARGE SCALE GENOMIC DNA]</scope>
    <source>
        <strain evidence="1 2">S137</strain>
    </source>
</reference>
<accession>A0A1H0N298</accession>
<name>A0A1H0N298_SELRU</name>
<dbReference type="RefSeq" id="WP_074571147.1">
    <property type="nucleotide sequence ID" value="NZ_FNJQ01000002.1"/>
</dbReference>
<evidence type="ECO:0000313" key="2">
    <source>
        <dbReference type="Proteomes" id="UP000182412"/>
    </source>
</evidence>
<sequence length="549" mass="60003">MSENIVRYAGDSTTRELWENGPTAATGFSRVLSPQQRNFSMVAFQQAKPLLDSELNLTQQLQNKLRADIVRTLLKPGVISMSVTADVTDKKNCLRISNALANINGWFIQMYGQNRSDTASDIIFSAAPYNGTREDLAFLEAWFEEVAPTGSPEDDSENVYKYGGVNSGTVANDILDATAEDETTRRIQLRWNIRTVTDVNFTNYPNGVNNSDRVKARGGSSDDTSYAFTGVGDGLYRAGDGSSAACTALHCVDGYVYCIPLFRAHRRNQTAYDASENPYGAPAYNSGVTIPTGLYHDVIAAQDIYLLYPVATAYQQDGDKESDNAVMAELFQQVHQQAAELEAWKNQRIQQGTATISNKFVIAGAVVNAIAGTRNVKVTKTGTYVAGNYSLLYVDGHIISINDTQDSVAAVPTNDTDSSKVYYAYIDGTGENYTVNVAASVPDGKLGLYRITVPAGDSAANLNSVTFTDIRRVESHYRNYYETLPSVQVSLPVAAIGTDYGVCLEVESTARNRATTLEVTQKTTNYFVVTSRGEADNISFRWTMNQPKA</sequence>
<dbReference type="EMBL" id="FNJQ01000002">
    <property type="protein sequence ID" value="SDO86829.1"/>
    <property type="molecule type" value="Genomic_DNA"/>
</dbReference>
<gene>
    <name evidence="1" type="ORF">SAMN05216366_102144</name>
</gene>
<dbReference type="AlphaFoldDB" id="A0A1H0N298"/>
<dbReference type="OrthoDB" id="1955581at2"/>
<organism evidence="1 2">
    <name type="scientific">Selenomonas ruminantium</name>
    <dbReference type="NCBI Taxonomy" id="971"/>
    <lineage>
        <taxon>Bacteria</taxon>
        <taxon>Bacillati</taxon>
        <taxon>Bacillota</taxon>
        <taxon>Negativicutes</taxon>
        <taxon>Selenomonadales</taxon>
        <taxon>Selenomonadaceae</taxon>
        <taxon>Selenomonas</taxon>
    </lineage>
</organism>
<protein>
    <submittedName>
        <fullName evidence="1">Uncharacterized protein</fullName>
    </submittedName>
</protein>
<dbReference type="Proteomes" id="UP000182412">
    <property type="component" value="Unassembled WGS sequence"/>
</dbReference>